<keyword evidence="3" id="KW-0731">Sigma factor</keyword>
<keyword evidence="9" id="KW-1185">Reference proteome</keyword>
<feature type="domain" description="RNA polymerase sigma-70 region 2" evidence="6">
    <location>
        <begin position="24"/>
        <end position="88"/>
    </location>
</feature>
<dbReference type="NCBIfam" id="TIGR02937">
    <property type="entry name" value="sigma70-ECF"/>
    <property type="match status" value="1"/>
</dbReference>
<dbReference type="InterPro" id="IPR039425">
    <property type="entry name" value="RNA_pol_sigma-70-like"/>
</dbReference>
<gene>
    <name evidence="8" type="ORF">KWG56_12305</name>
</gene>
<evidence type="ECO:0000313" key="9">
    <source>
        <dbReference type="Proteomes" id="UP000824334"/>
    </source>
</evidence>
<evidence type="ECO:0000256" key="5">
    <source>
        <dbReference type="ARBA" id="ARBA00023163"/>
    </source>
</evidence>
<evidence type="ECO:0000259" key="7">
    <source>
        <dbReference type="Pfam" id="PF08281"/>
    </source>
</evidence>
<dbReference type="Gene3D" id="1.10.10.10">
    <property type="entry name" value="Winged helix-like DNA-binding domain superfamily/Winged helix DNA-binding domain"/>
    <property type="match status" value="1"/>
</dbReference>
<feature type="domain" description="RNA polymerase sigma factor 70 region 4 type 2" evidence="7">
    <location>
        <begin position="125"/>
        <end position="177"/>
    </location>
</feature>
<dbReference type="PANTHER" id="PTHR43133:SF8">
    <property type="entry name" value="RNA POLYMERASE SIGMA FACTOR HI_1459-RELATED"/>
    <property type="match status" value="1"/>
</dbReference>
<reference evidence="8 9" key="1">
    <citation type="submission" date="2021-07" db="EMBL/GenBank/DDBJ databases">
        <title>Isolation and characterization of bacteria from a gold mining with a capacity of golden bioaccumulation.</title>
        <authorList>
            <person name="Yang X.J."/>
        </authorList>
    </citation>
    <scope>NUCLEOTIDE SEQUENCE [LARGE SCALE GENOMIC DNA]</scope>
    <source>
        <strain evidence="8 9">Au29</strain>
    </source>
</reference>
<dbReference type="Gene3D" id="1.10.1740.10">
    <property type="match status" value="1"/>
</dbReference>
<keyword evidence="2" id="KW-0805">Transcription regulation</keyword>
<dbReference type="EMBL" id="CP080034">
    <property type="protein sequence ID" value="QYC09381.1"/>
    <property type="molecule type" value="Genomic_DNA"/>
</dbReference>
<dbReference type="Pfam" id="PF04542">
    <property type="entry name" value="Sigma70_r2"/>
    <property type="match status" value="1"/>
</dbReference>
<protein>
    <submittedName>
        <fullName evidence="8">RNA polymerase sigma factor</fullName>
    </submittedName>
</protein>
<sequence length="190" mass="20941">MDEGQSIAVRAAAGDRAAFTTLMTATKADLHRFVRRYVGDEAEAQDVLQDTYAAAWFALRRYDPARPFDVWLRAIALNKCRDWSRRRAVRRVVRGVMGLDAPEAAAVGDASPEAEVRLDDQRRAQRVQRALADLPDALKAPLLLAALEGRSHAEIGAILRITPKAVETRIARARRKLAQGLAAAQTDQTS</sequence>
<evidence type="ECO:0000256" key="1">
    <source>
        <dbReference type="ARBA" id="ARBA00010641"/>
    </source>
</evidence>
<dbReference type="InterPro" id="IPR013325">
    <property type="entry name" value="RNA_pol_sigma_r2"/>
</dbReference>
<evidence type="ECO:0000256" key="3">
    <source>
        <dbReference type="ARBA" id="ARBA00023082"/>
    </source>
</evidence>
<dbReference type="CDD" id="cd06171">
    <property type="entry name" value="Sigma70_r4"/>
    <property type="match status" value="1"/>
</dbReference>
<dbReference type="PANTHER" id="PTHR43133">
    <property type="entry name" value="RNA POLYMERASE ECF-TYPE SIGMA FACTO"/>
    <property type="match status" value="1"/>
</dbReference>
<keyword evidence="5" id="KW-0804">Transcription</keyword>
<proteinExistence type="inferred from homology"/>
<name>A0ABX8TDW5_9CAUL</name>
<accession>A0ABX8TDW5</accession>
<dbReference type="InterPro" id="IPR036388">
    <property type="entry name" value="WH-like_DNA-bd_sf"/>
</dbReference>
<dbReference type="InterPro" id="IPR013249">
    <property type="entry name" value="RNA_pol_sigma70_r4_t2"/>
</dbReference>
<comment type="similarity">
    <text evidence="1">Belongs to the sigma-70 factor family. ECF subfamily.</text>
</comment>
<organism evidence="8 9">
    <name type="scientific">Brevundimonas nasdae</name>
    <dbReference type="NCBI Taxonomy" id="172043"/>
    <lineage>
        <taxon>Bacteria</taxon>
        <taxon>Pseudomonadati</taxon>
        <taxon>Pseudomonadota</taxon>
        <taxon>Alphaproteobacteria</taxon>
        <taxon>Caulobacterales</taxon>
        <taxon>Caulobacteraceae</taxon>
        <taxon>Brevundimonas</taxon>
    </lineage>
</organism>
<dbReference type="InterPro" id="IPR014284">
    <property type="entry name" value="RNA_pol_sigma-70_dom"/>
</dbReference>
<evidence type="ECO:0000256" key="2">
    <source>
        <dbReference type="ARBA" id="ARBA00023015"/>
    </source>
</evidence>
<dbReference type="SUPFAM" id="SSF88659">
    <property type="entry name" value="Sigma3 and sigma4 domains of RNA polymerase sigma factors"/>
    <property type="match status" value="1"/>
</dbReference>
<dbReference type="Pfam" id="PF08281">
    <property type="entry name" value="Sigma70_r4_2"/>
    <property type="match status" value="1"/>
</dbReference>
<keyword evidence="4" id="KW-0238">DNA-binding</keyword>
<dbReference type="Proteomes" id="UP000824334">
    <property type="component" value="Chromosome"/>
</dbReference>
<evidence type="ECO:0000313" key="8">
    <source>
        <dbReference type="EMBL" id="QYC09381.1"/>
    </source>
</evidence>
<dbReference type="RefSeq" id="WP_201099979.1">
    <property type="nucleotide sequence ID" value="NZ_BAAAEE010000009.1"/>
</dbReference>
<dbReference type="InterPro" id="IPR007627">
    <property type="entry name" value="RNA_pol_sigma70_r2"/>
</dbReference>
<dbReference type="InterPro" id="IPR013324">
    <property type="entry name" value="RNA_pol_sigma_r3/r4-like"/>
</dbReference>
<evidence type="ECO:0000259" key="6">
    <source>
        <dbReference type="Pfam" id="PF04542"/>
    </source>
</evidence>
<evidence type="ECO:0000256" key="4">
    <source>
        <dbReference type="ARBA" id="ARBA00023125"/>
    </source>
</evidence>
<dbReference type="SUPFAM" id="SSF88946">
    <property type="entry name" value="Sigma2 domain of RNA polymerase sigma factors"/>
    <property type="match status" value="1"/>
</dbReference>
<dbReference type="GeneID" id="94376057"/>